<accession>A0A0A9A618</accession>
<sequence>MWPDDTGPRIFSRMKPPRNARLSSRRIASAARCRASGVLCFGGSVPSCPV</sequence>
<reference evidence="1" key="1">
    <citation type="submission" date="2014-09" db="EMBL/GenBank/DDBJ databases">
        <authorList>
            <person name="Magalhaes I.L.F."/>
            <person name="Oliveira U."/>
            <person name="Santos F.R."/>
            <person name="Vidigal T.H.D.A."/>
            <person name="Brescovit A.D."/>
            <person name="Santos A.J."/>
        </authorList>
    </citation>
    <scope>NUCLEOTIDE SEQUENCE</scope>
    <source>
        <tissue evidence="1">Shoot tissue taken approximately 20 cm above the soil surface</tissue>
    </source>
</reference>
<organism evidence="1">
    <name type="scientific">Arundo donax</name>
    <name type="common">Giant reed</name>
    <name type="synonym">Donax arundinaceus</name>
    <dbReference type="NCBI Taxonomy" id="35708"/>
    <lineage>
        <taxon>Eukaryota</taxon>
        <taxon>Viridiplantae</taxon>
        <taxon>Streptophyta</taxon>
        <taxon>Embryophyta</taxon>
        <taxon>Tracheophyta</taxon>
        <taxon>Spermatophyta</taxon>
        <taxon>Magnoliopsida</taxon>
        <taxon>Liliopsida</taxon>
        <taxon>Poales</taxon>
        <taxon>Poaceae</taxon>
        <taxon>PACMAD clade</taxon>
        <taxon>Arundinoideae</taxon>
        <taxon>Arundineae</taxon>
        <taxon>Arundo</taxon>
    </lineage>
</organism>
<reference evidence="1" key="2">
    <citation type="journal article" date="2015" name="Data Brief">
        <title>Shoot transcriptome of the giant reed, Arundo donax.</title>
        <authorList>
            <person name="Barrero R.A."/>
            <person name="Guerrero F.D."/>
            <person name="Moolhuijzen P."/>
            <person name="Goolsby J.A."/>
            <person name="Tidwell J."/>
            <person name="Bellgard S.E."/>
            <person name="Bellgard M.I."/>
        </authorList>
    </citation>
    <scope>NUCLEOTIDE SEQUENCE</scope>
    <source>
        <tissue evidence="1">Shoot tissue taken approximately 20 cm above the soil surface</tissue>
    </source>
</reference>
<dbReference type="EMBL" id="GBRH01255408">
    <property type="protein sequence ID" value="JAD42487.1"/>
    <property type="molecule type" value="Transcribed_RNA"/>
</dbReference>
<evidence type="ECO:0000313" key="1">
    <source>
        <dbReference type="EMBL" id="JAD42487.1"/>
    </source>
</evidence>
<name>A0A0A9A618_ARUDO</name>
<proteinExistence type="predicted"/>
<dbReference type="AlphaFoldDB" id="A0A0A9A618"/>
<protein>
    <submittedName>
        <fullName evidence="1">Uncharacterized protein</fullName>
    </submittedName>
</protein>